<evidence type="ECO:0000313" key="8">
    <source>
        <dbReference type="EMBL" id="QCD79447.1"/>
    </source>
</evidence>
<dbReference type="Pfam" id="PF02362">
    <property type="entry name" value="B3"/>
    <property type="match status" value="1"/>
</dbReference>
<dbReference type="PANTHER" id="PTHR31674">
    <property type="entry name" value="B3 DOMAIN-CONTAINING PROTEIN REM-LIKE 3-RELATED"/>
    <property type="match status" value="1"/>
</dbReference>
<dbReference type="GO" id="GO:0005634">
    <property type="term" value="C:nucleus"/>
    <property type="evidence" value="ECO:0007669"/>
    <property type="project" value="UniProtKB-SubCell"/>
</dbReference>
<dbReference type="InterPro" id="IPR015300">
    <property type="entry name" value="DNA-bd_pseudobarrel_sf"/>
</dbReference>
<dbReference type="SUPFAM" id="SSF101936">
    <property type="entry name" value="DNA-binding pseudobarrel domain"/>
    <property type="match status" value="1"/>
</dbReference>
<dbReference type="PANTHER" id="PTHR31674:SF62">
    <property type="entry name" value="B3 DOMAIN-CONTAINING PROTEIN REM14-RELATED"/>
    <property type="match status" value="1"/>
</dbReference>
<gene>
    <name evidence="8" type="ORF">DEO72_LG1g3088</name>
</gene>
<keyword evidence="9" id="KW-1185">Reference proteome</keyword>
<organism evidence="8 9">
    <name type="scientific">Vigna unguiculata</name>
    <name type="common">Cowpea</name>
    <dbReference type="NCBI Taxonomy" id="3917"/>
    <lineage>
        <taxon>Eukaryota</taxon>
        <taxon>Viridiplantae</taxon>
        <taxon>Streptophyta</taxon>
        <taxon>Embryophyta</taxon>
        <taxon>Tracheophyta</taxon>
        <taxon>Spermatophyta</taxon>
        <taxon>Magnoliopsida</taxon>
        <taxon>eudicotyledons</taxon>
        <taxon>Gunneridae</taxon>
        <taxon>Pentapetalae</taxon>
        <taxon>rosids</taxon>
        <taxon>fabids</taxon>
        <taxon>Fabales</taxon>
        <taxon>Fabaceae</taxon>
        <taxon>Papilionoideae</taxon>
        <taxon>50 kb inversion clade</taxon>
        <taxon>NPAAA clade</taxon>
        <taxon>indigoferoid/millettioid clade</taxon>
        <taxon>Phaseoleae</taxon>
        <taxon>Vigna</taxon>
    </lineage>
</organism>
<keyword evidence="3" id="KW-0805">Transcription regulation</keyword>
<reference evidence="8 9" key="1">
    <citation type="submission" date="2019-04" db="EMBL/GenBank/DDBJ databases">
        <title>An improved genome assembly and genetic linkage map for asparagus bean, Vigna unguiculata ssp. sesquipedialis.</title>
        <authorList>
            <person name="Xia Q."/>
            <person name="Zhang R."/>
            <person name="Dong Y."/>
        </authorList>
    </citation>
    <scope>NUCLEOTIDE SEQUENCE [LARGE SCALE GENOMIC DNA]</scope>
    <source>
        <tissue evidence="8">Leaf</tissue>
    </source>
</reference>
<keyword evidence="5" id="KW-0804">Transcription</keyword>
<evidence type="ECO:0000256" key="4">
    <source>
        <dbReference type="ARBA" id="ARBA00023125"/>
    </source>
</evidence>
<dbReference type="InterPro" id="IPR003340">
    <property type="entry name" value="B3_DNA-bd"/>
</dbReference>
<proteinExistence type="predicted"/>
<evidence type="ECO:0000259" key="7">
    <source>
        <dbReference type="PROSITE" id="PS50863"/>
    </source>
</evidence>
<evidence type="ECO:0000256" key="2">
    <source>
        <dbReference type="ARBA" id="ARBA00022737"/>
    </source>
</evidence>
<dbReference type="GO" id="GO:0003677">
    <property type="term" value="F:DNA binding"/>
    <property type="evidence" value="ECO:0007669"/>
    <property type="project" value="UniProtKB-KW"/>
</dbReference>
<accession>A0A4D6KUB4</accession>
<keyword evidence="4" id="KW-0238">DNA-binding</keyword>
<dbReference type="Gene3D" id="2.40.330.10">
    <property type="entry name" value="DNA-binding pseudobarrel domain"/>
    <property type="match status" value="1"/>
</dbReference>
<evidence type="ECO:0000256" key="1">
    <source>
        <dbReference type="ARBA" id="ARBA00004123"/>
    </source>
</evidence>
<dbReference type="Proteomes" id="UP000501690">
    <property type="component" value="Linkage Group LG1"/>
</dbReference>
<name>A0A4D6KUB4_VIGUN</name>
<evidence type="ECO:0000313" key="9">
    <source>
        <dbReference type="Proteomes" id="UP000501690"/>
    </source>
</evidence>
<sequence>MSSCCRYSFKNLFQNSICLLTPGDGFGDFEEGFMVEWGKQLVIGTNFFTDPMGNVMNFEFENDLISKGIFRVPYVFEEFYELEDLHYICTLFCGDRYFRIRIFDTSWTEIEYPGLGNSYIAEEDLVWSRFLSSFRVKLGPTELFSIEGMEIDYNINAAYCSGNANVGSDLAECAADYSLVKCLSDYDVRSSSLYLNASFGGSALSRSKKKYILSNGNGNSWECSIRWAARSKSECYLGLGWKRFVSENNLCVGDSIKVEVQKDDDQTIIITKV</sequence>
<dbReference type="InterPro" id="IPR039218">
    <property type="entry name" value="REM_fam"/>
</dbReference>
<comment type="subcellular location">
    <subcellularLocation>
        <location evidence="1">Nucleus</location>
    </subcellularLocation>
</comment>
<evidence type="ECO:0000256" key="6">
    <source>
        <dbReference type="ARBA" id="ARBA00023242"/>
    </source>
</evidence>
<evidence type="ECO:0000256" key="3">
    <source>
        <dbReference type="ARBA" id="ARBA00023015"/>
    </source>
</evidence>
<dbReference type="EMBL" id="CP039345">
    <property type="protein sequence ID" value="QCD79447.1"/>
    <property type="molecule type" value="Genomic_DNA"/>
</dbReference>
<dbReference type="PROSITE" id="PS50863">
    <property type="entry name" value="B3"/>
    <property type="match status" value="1"/>
</dbReference>
<feature type="domain" description="TF-B3" evidence="7">
    <location>
        <begin position="178"/>
        <end position="273"/>
    </location>
</feature>
<keyword evidence="2" id="KW-0677">Repeat</keyword>
<evidence type="ECO:0000256" key="5">
    <source>
        <dbReference type="ARBA" id="ARBA00023163"/>
    </source>
</evidence>
<protein>
    <recommendedName>
        <fullName evidence="7">TF-B3 domain-containing protein</fullName>
    </recommendedName>
</protein>
<keyword evidence="6" id="KW-0539">Nucleus</keyword>
<dbReference type="AlphaFoldDB" id="A0A4D6KUB4"/>